<keyword evidence="2" id="KW-1185">Reference proteome</keyword>
<evidence type="ECO:0000313" key="2">
    <source>
        <dbReference type="Proteomes" id="UP001165064"/>
    </source>
</evidence>
<name>A0ACB5T729_AMBMO</name>
<evidence type="ECO:0000313" key="1">
    <source>
        <dbReference type="EMBL" id="GME82454.1"/>
    </source>
</evidence>
<reference evidence="1" key="1">
    <citation type="submission" date="2023-04" db="EMBL/GenBank/DDBJ databases">
        <title>Ambrosiozyma monospora NBRC 10751.</title>
        <authorList>
            <person name="Ichikawa N."/>
            <person name="Sato H."/>
            <person name="Tonouchi N."/>
        </authorList>
    </citation>
    <scope>NUCLEOTIDE SEQUENCE</scope>
    <source>
        <strain evidence="1">NBRC 10751</strain>
    </source>
</reference>
<proteinExistence type="predicted"/>
<organism evidence="1 2">
    <name type="scientific">Ambrosiozyma monospora</name>
    <name type="common">Yeast</name>
    <name type="synonym">Endomycopsis monosporus</name>
    <dbReference type="NCBI Taxonomy" id="43982"/>
    <lineage>
        <taxon>Eukaryota</taxon>
        <taxon>Fungi</taxon>
        <taxon>Dikarya</taxon>
        <taxon>Ascomycota</taxon>
        <taxon>Saccharomycotina</taxon>
        <taxon>Pichiomycetes</taxon>
        <taxon>Pichiales</taxon>
        <taxon>Pichiaceae</taxon>
        <taxon>Ambrosiozyma</taxon>
    </lineage>
</organism>
<dbReference type="Proteomes" id="UP001165064">
    <property type="component" value="Unassembled WGS sequence"/>
</dbReference>
<accession>A0ACB5T729</accession>
<protein>
    <submittedName>
        <fullName evidence="1">Unnamed protein product</fullName>
    </submittedName>
</protein>
<sequence>MSQYKTVVKSSQRLETMYSQRQKATNEALVTLVTAAKEHGQQTSVVLSECEDVLKQLNRNESLMSKLKSKIEARKHGEHIDVEEEAELADSVLKGDIDTEIKPSSGADESNTTADSSSEAANSTANTSPLSLSDVNGQSSKRSSSEISISPATAGSSETGAGHTKSNSQDSNGNMVRRKSQQNHTRNSSKRLSLSFLPTPPPSTLDGSWEQVDYAAAAAAVMDNNTNGLSMNNINLQYQAAYNYQQSHSQVSTPTNGEFFNNNNNSNNNINTPQMNNAHQPQFDSALHLDISKARRTFSENINNSHKRGNSENLSRNGSVLRSFSTGQHRGGLQRNGSYRRNNNGNNNNNGHRRQNSKRNSWVSGGDYINGLDFQNANFSPAGQYQANFNNNYNNNQNNNYSNDTNSNNGDGNSYQNHRRSDSFRYNNNSNRGRGGRNNSNRNSGGNKSRRQSRNFEDGNQSQQQQPQQQQQQVPQQYVAAQSGI</sequence>
<gene>
    <name evidence="1" type="ORF">Amon02_000553300</name>
</gene>
<comment type="caution">
    <text evidence="1">The sequence shown here is derived from an EMBL/GenBank/DDBJ whole genome shotgun (WGS) entry which is preliminary data.</text>
</comment>
<dbReference type="EMBL" id="BSXS01004097">
    <property type="protein sequence ID" value="GME82454.1"/>
    <property type="molecule type" value="Genomic_DNA"/>
</dbReference>